<feature type="compositionally biased region" description="Low complexity" evidence="1">
    <location>
        <begin position="37"/>
        <end position="49"/>
    </location>
</feature>
<evidence type="ECO:0000313" key="4">
    <source>
        <dbReference type="Proteomes" id="UP000238823"/>
    </source>
</evidence>
<protein>
    <submittedName>
        <fullName evidence="3">Inner spore coat protein H</fullName>
    </submittedName>
</protein>
<evidence type="ECO:0000256" key="1">
    <source>
        <dbReference type="SAM" id="MobiDB-lite"/>
    </source>
</evidence>
<feature type="chain" id="PRO_5015393921" evidence="2">
    <location>
        <begin position="20"/>
        <end position="478"/>
    </location>
</feature>
<dbReference type="PROSITE" id="PS51257">
    <property type="entry name" value="PROKAR_LIPOPROTEIN"/>
    <property type="match status" value="1"/>
</dbReference>
<evidence type="ECO:0000256" key="2">
    <source>
        <dbReference type="SAM" id="SignalP"/>
    </source>
</evidence>
<evidence type="ECO:0000313" key="3">
    <source>
        <dbReference type="EMBL" id="PRQ08643.1"/>
    </source>
</evidence>
<accession>A0A2S9YU78</accession>
<feature type="region of interest" description="Disordered" evidence="1">
    <location>
        <begin position="21"/>
        <end position="94"/>
    </location>
</feature>
<feature type="compositionally biased region" description="Polar residues" evidence="1">
    <location>
        <begin position="24"/>
        <end position="36"/>
    </location>
</feature>
<dbReference type="OrthoDB" id="5490457at2"/>
<organism evidence="3 4">
    <name type="scientific">Enhygromyxa salina</name>
    <dbReference type="NCBI Taxonomy" id="215803"/>
    <lineage>
        <taxon>Bacteria</taxon>
        <taxon>Pseudomonadati</taxon>
        <taxon>Myxococcota</taxon>
        <taxon>Polyangia</taxon>
        <taxon>Nannocystales</taxon>
        <taxon>Nannocystaceae</taxon>
        <taxon>Enhygromyxa</taxon>
    </lineage>
</organism>
<sequence>MAKCLTPMSVAIALGSSLACSGARDTQSDPTSFGGVSTTDATTEDSLTTGAEPHPVETDTSDPEPGTTDESGETDDGGLPDPPGDDMPPPDEEGCHAIYAQDLLPTFNLTIDPVVWDLLIYEWNHGQEIEDMGGNPKNYHPLAAFQYGDIVIQNAEIRLRGNATHWDPIPGDKMQFQIGFHTNDDNGNFLGIKRLVLEAATYNRHMLRDRLSLAFMRDVGVDAPCANHARVDVNGEYYGLFTNVEKLDEVFLERVFDDPTGDLWKRANWQLKTNTDSSNDDRLEDLKDAEGSEELFTYLDIEQALRVFAAEAVIPNSDGMWAGGLNFYLYDEPIGGKFFLLPWDLDNTFERFNDPPDGEYPENPDPIVWEKWTSHGRPFYDIALEDPMWFSAYIELIDEIVHHGYTPDKMHERIDTWTAQIQSAVEQDQNKPWSNEKYLDEVEDLHIYVQARFEFLEAWLECWNNGGVDDGDGYCESP</sequence>
<dbReference type="PANTHER" id="PTHR40050:SF1">
    <property type="entry name" value="INNER SPORE COAT PROTEIN H"/>
    <property type="match status" value="1"/>
</dbReference>
<dbReference type="Proteomes" id="UP000238823">
    <property type="component" value="Unassembled WGS sequence"/>
</dbReference>
<comment type="caution">
    <text evidence="3">The sequence shown here is derived from an EMBL/GenBank/DDBJ whole genome shotgun (WGS) entry which is preliminary data.</text>
</comment>
<dbReference type="InterPro" id="IPR014867">
    <property type="entry name" value="Spore_coat_CotH_CotH2/3/7"/>
</dbReference>
<keyword evidence="3" id="KW-0946">Virion</keyword>
<name>A0A2S9YU78_9BACT</name>
<gene>
    <name evidence="3" type="primary">cotH_3</name>
    <name evidence="3" type="ORF">ENSA7_16490</name>
</gene>
<dbReference type="AlphaFoldDB" id="A0A2S9YU78"/>
<keyword evidence="2" id="KW-0732">Signal</keyword>
<reference evidence="3 4" key="1">
    <citation type="submission" date="2018-03" db="EMBL/GenBank/DDBJ databases">
        <title>Draft Genome Sequences of the Obligatory Marine Myxobacteria Enhygromyxa salina SWB007.</title>
        <authorList>
            <person name="Poehlein A."/>
            <person name="Moghaddam J.A."/>
            <person name="Harms H."/>
            <person name="Alanjari M."/>
            <person name="Koenig G.M."/>
            <person name="Daniel R."/>
            <person name="Schaeberle T.F."/>
        </authorList>
    </citation>
    <scope>NUCLEOTIDE SEQUENCE [LARGE SCALE GENOMIC DNA]</scope>
    <source>
        <strain evidence="3 4">SWB007</strain>
    </source>
</reference>
<keyword evidence="3" id="KW-0167">Capsid protein</keyword>
<feature type="signal peptide" evidence="2">
    <location>
        <begin position="1"/>
        <end position="19"/>
    </location>
</feature>
<proteinExistence type="predicted"/>
<dbReference type="Pfam" id="PF08757">
    <property type="entry name" value="CotH"/>
    <property type="match status" value="1"/>
</dbReference>
<dbReference type="EMBL" id="PVNL01000039">
    <property type="protein sequence ID" value="PRQ08643.1"/>
    <property type="molecule type" value="Genomic_DNA"/>
</dbReference>
<dbReference type="PANTHER" id="PTHR40050">
    <property type="entry name" value="INNER SPORE COAT PROTEIN H"/>
    <property type="match status" value="1"/>
</dbReference>